<feature type="compositionally biased region" description="Basic and acidic residues" evidence="1">
    <location>
        <begin position="314"/>
        <end position="324"/>
    </location>
</feature>
<feature type="compositionally biased region" description="Basic residues" evidence="1">
    <location>
        <begin position="301"/>
        <end position="313"/>
    </location>
</feature>
<evidence type="ECO:0000256" key="1">
    <source>
        <dbReference type="SAM" id="MobiDB-lite"/>
    </source>
</evidence>
<feature type="compositionally biased region" description="Polar residues" evidence="1">
    <location>
        <begin position="224"/>
        <end position="239"/>
    </location>
</feature>
<comment type="caution">
    <text evidence="2">The sequence shown here is derived from an EMBL/GenBank/DDBJ whole genome shotgun (WGS) entry which is preliminary data.</text>
</comment>
<feature type="region of interest" description="Disordered" evidence="1">
    <location>
        <begin position="361"/>
        <end position="406"/>
    </location>
</feature>
<reference evidence="2" key="2">
    <citation type="submission" date="2022-01" db="EMBL/GenBank/DDBJ databases">
        <authorList>
            <person name="Yamashiro T."/>
            <person name="Shiraishi A."/>
            <person name="Satake H."/>
            <person name="Nakayama K."/>
        </authorList>
    </citation>
    <scope>NUCLEOTIDE SEQUENCE</scope>
</reference>
<evidence type="ECO:0000313" key="2">
    <source>
        <dbReference type="EMBL" id="GJU10624.1"/>
    </source>
</evidence>
<dbReference type="EMBL" id="BQNB010021844">
    <property type="protein sequence ID" value="GJU10624.1"/>
    <property type="molecule type" value="Genomic_DNA"/>
</dbReference>
<feature type="compositionally biased region" description="Basic and acidic residues" evidence="1">
    <location>
        <begin position="179"/>
        <end position="223"/>
    </location>
</feature>
<sequence length="479" mass="54138">MTKEQDEQQQQNMLDVELDPINDQVNIGISNFRIAFEKTQPDVIYKQFWYTVAYDLTTKAHFFKIDDQIFENDQISKRSLSFHHVIKLDATLGNIKFANKGIKEPVFGKAILDVMLNDDIKASAEYSKRTIGLRRPTGVVIGGEARKESDEERVDHSKDMQGIEILSGYSSEDDIEDISSDKEDKRDDDKEKADESQKADEEILATDRIDDEKAEEEHVEKQGGNEQAGITQTDFLNDNPDVTVNEVLKDSVKPKVQSMVDIPIQQAKLAEQRPPLVDTTMTLIPDTTTISPTKPPQTQPKRSKIKRILKKSKKPDTQVDSGELKSRVTRLEKTVTAISRFNLPDAIDKYVKAHLKNILPKDHPDFGEPQCKSSKSTKVPPTLSPTKKDVDNDEQPQANAMDDTEIKQDAGIATDEWQEMTTALTQDNPSGYKERIGERVPYDLSKPLPLHGPLGRTTIPVDFFNKDLEYLKNGSIERT</sequence>
<evidence type="ECO:0000313" key="3">
    <source>
        <dbReference type="Proteomes" id="UP001151760"/>
    </source>
</evidence>
<name>A0ABQ5JE87_9ASTR</name>
<feature type="compositionally biased region" description="Basic and acidic residues" evidence="1">
    <location>
        <begin position="144"/>
        <end position="161"/>
    </location>
</feature>
<organism evidence="2 3">
    <name type="scientific">Tanacetum coccineum</name>
    <dbReference type="NCBI Taxonomy" id="301880"/>
    <lineage>
        <taxon>Eukaryota</taxon>
        <taxon>Viridiplantae</taxon>
        <taxon>Streptophyta</taxon>
        <taxon>Embryophyta</taxon>
        <taxon>Tracheophyta</taxon>
        <taxon>Spermatophyta</taxon>
        <taxon>Magnoliopsida</taxon>
        <taxon>eudicotyledons</taxon>
        <taxon>Gunneridae</taxon>
        <taxon>Pentapetalae</taxon>
        <taxon>asterids</taxon>
        <taxon>campanulids</taxon>
        <taxon>Asterales</taxon>
        <taxon>Asteraceae</taxon>
        <taxon>Asteroideae</taxon>
        <taxon>Anthemideae</taxon>
        <taxon>Anthemidinae</taxon>
        <taxon>Tanacetum</taxon>
    </lineage>
</organism>
<keyword evidence="3" id="KW-1185">Reference proteome</keyword>
<protein>
    <submittedName>
        <fullName evidence="2">Uncharacterized protein</fullName>
    </submittedName>
</protein>
<dbReference type="Proteomes" id="UP001151760">
    <property type="component" value="Unassembled WGS sequence"/>
</dbReference>
<feature type="region of interest" description="Disordered" evidence="1">
    <location>
        <begin position="284"/>
        <end position="324"/>
    </location>
</feature>
<reference evidence="2" key="1">
    <citation type="journal article" date="2022" name="Int. J. Mol. Sci.">
        <title>Draft Genome of Tanacetum Coccineum: Genomic Comparison of Closely Related Tanacetum-Family Plants.</title>
        <authorList>
            <person name="Yamashiro T."/>
            <person name="Shiraishi A."/>
            <person name="Nakayama K."/>
            <person name="Satake H."/>
        </authorList>
    </citation>
    <scope>NUCLEOTIDE SEQUENCE</scope>
</reference>
<proteinExistence type="predicted"/>
<feature type="region of interest" description="Disordered" evidence="1">
    <location>
        <begin position="143"/>
        <end position="239"/>
    </location>
</feature>
<gene>
    <name evidence="2" type="ORF">Tco_1133020</name>
</gene>
<accession>A0ABQ5JE87</accession>